<dbReference type="SUPFAM" id="SSF53474">
    <property type="entry name" value="alpha/beta-Hydrolases"/>
    <property type="match status" value="1"/>
</dbReference>
<dbReference type="Gene3D" id="3.40.50.1820">
    <property type="entry name" value="alpha/beta hydrolase"/>
    <property type="match status" value="1"/>
</dbReference>
<evidence type="ECO:0000259" key="1">
    <source>
        <dbReference type="Pfam" id="PF00561"/>
    </source>
</evidence>
<dbReference type="Proteomes" id="UP000230852">
    <property type="component" value="Unassembled WGS sequence"/>
</dbReference>
<dbReference type="InterPro" id="IPR029058">
    <property type="entry name" value="AB_hydrolase_fold"/>
</dbReference>
<gene>
    <name evidence="2" type="ORF">COU28_02140</name>
</gene>
<dbReference type="EMBL" id="PFBU01000042">
    <property type="protein sequence ID" value="PIR78326.1"/>
    <property type="molecule type" value="Genomic_DNA"/>
</dbReference>
<dbReference type="InterPro" id="IPR000073">
    <property type="entry name" value="AB_hydrolase_1"/>
</dbReference>
<proteinExistence type="predicted"/>
<dbReference type="PANTHER" id="PTHR43798">
    <property type="entry name" value="MONOACYLGLYCEROL LIPASE"/>
    <property type="match status" value="1"/>
</dbReference>
<evidence type="ECO:0000313" key="3">
    <source>
        <dbReference type="Proteomes" id="UP000230852"/>
    </source>
</evidence>
<sequence length="276" mass="32497">MQKQIESFDGIKINYDIVHKKSTGFLVFLHGAGGDLTAWNKEIHYFHKKGISTLALDMRGHGKSARPQKFFDYDLENFAKDLFEVLKKEEIRDFILIGHCFGGMVVAIFHKLFPKLAQAYVLVDTAYKAPKRIRYFFKANKLFLFILNYILENRKNDKENFLHIDFEKYVGTGDWNIKRIFSDITHTTFKSWIFTYQNMAKFDAIEILKSIKQRVLIIEGEKDSIFNMIEAKKIHSLIKNSKLNVIPEANHILVLNNPHELQKEIYEFVKMFKDFK</sequence>
<comment type="caution">
    <text evidence="2">The sequence shown here is derived from an EMBL/GenBank/DDBJ whole genome shotgun (WGS) entry which is preliminary data.</text>
</comment>
<dbReference type="AlphaFoldDB" id="A0A2H0TYM6"/>
<dbReference type="GO" id="GO:0016020">
    <property type="term" value="C:membrane"/>
    <property type="evidence" value="ECO:0007669"/>
    <property type="project" value="TreeGrafter"/>
</dbReference>
<feature type="domain" description="AB hydrolase-1" evidence="1">
    <location>
        <begin position="26"/>
        <end position="258"/>
    </location>
</feature>
<name>A0A2H0TYM6_9BACT</name>
<evidence type="ECO:0000313" key="2">
    <source>
        <dbReference type="EMBL" id="PIR78326.1"/>
    </source>
</evidence>
<organism evidence="2 3">
    <name type="scientific">Candidatus Magasanikbacteria bacterium CG10_big_fil_rev_8_21_14_0_10_36_16</name>
    <dbReference type="NCBI Taxonomy" id="1974645"/>
    <lineage>
        <taxon>Bacteria</taxon>
        <taxon>Candidatus Magasanikiibacteriota</taxon>
    </lineage>
</organism>
<accession>A0A2H0TYM6</accession>
<dbReference type="PANTHER" id="PTHR43798:SF33">
    <property type="entry name" value="HYDROLASE, PUTATIVE (AFU_ORTHOLOGUE AFUA_2G14860)-RELATED"/>
    <property type="match status" value="1"/>
</dbReference>
<reference evidence="3" key="1">
    <citation type="submission" date="2017-09" db="EMBL/GenBank/DDBJ databases">
        <title>Depth-based differentiation of microbial function through sediment-hosted aquifers and enrichment of novel symbionts in the deep terrestrial subsurface.</title>
        <authorList>
            <person name="Probst A.J."/>
            <person name="Ladd B."/>
            <person name="Jarett J.K."/>
            <person name="Geller-Mcgrath D.E."/>
            <person name="Sieber C.M.K."/>
            <person name="Emerson J.B."/>
            <person name="Anantharaman K."/>
            <person name="Thomas B.C."/>
            <person name="Malmstrom R."/>
            <person name="Stieglmeier M."/>
            <person name="Klingl A."/>
            <person name="Woyke T."/>
            <person name="Ryan C.M."/>
            <person name="Banfield J.F."/>
        </authorList>
    </citation>
    <scope>NUCLEOTIDE SEQUENCE [LARGE SCALE GENOMIC DNA]</scope>
</reference>
<dbReference type="InterPro" id="IPR050266">
    <property type="entry name" value="AB_hydrolase_sf"/>
</dbReference>
<protein>
    <recommendedName>
        <fullName evidence="1">AB hydrolase-1 domain-containing protein</fullName>
    </recommendedName>
</protein>
<dbReference type="Pfam" id="PF00561">
    <property type="entry name" value="Abhydrolase_1"/>
    <property type="match status" value="1"/>
</dbReference>